<dbReference type="Proteomes" id="UP000612585">
    <property type="component" value="Unassembled WGS sequence"/>
</dbReference>
<evidence type="ECO:0000313" key="2">
    <source>
        <dbReference type="Proteomes" id="UP000612585"/>
    </source>
</evidence>
<evidence type="ECO:0000313" key="1">
    <source>
        <dbReference type="EMBL" id="GIJ65068.1"/>
    </source>
</evidence>
<protein>
    <submittedName>
        <fullName evidence="1">Uncharacterized protein</fullName>
    </submittedName>
</protein>
<name>A0A8J4E8B2_9ACTN</name>
<gene>
    <name evidence="1" type="ORF">Vau01_125840</name>
</gene>
<reference evidence="1" key="1">
    <citation type="submission" date="2021-01" db="EMBL/GenBank/DDBJ databases">
        <title>Whole genome shotgun sequence of Virgisporangium aurantiacum NBRC 16421.</title>
        <authorList>
            <person name="Komaki H."/>
            <person name="Tamura T."/>
        </authorList>
    </citation>
    <scope>NUCLEOTIDE SEQUENCE</scope>
    <source>
        <strain evidence="1">NBRC 16421</strain>
    </source>
</reference>
<dbReference type="AlphaFoldDB" id="A0A8J4E8B2"/>
<dbReference type="RefSeq" id="WP_204015403.1">
    <property type="nucleotide sequence ID" value="NZ_BOPG01000169.1"/>
</dbReference>
<organism evidence="1 2">
    <name type="scientific">Virgisporangium aurantiacum</name>
    <dbReference type="NCBI Taxonomy" id="175570"/>
    <lineage>
        <taxon>Bacteria</taxon>
        <taxon>Bacillati</taxon>
        <taxon>Actinomycetota</taxon>
        <taxon>Actinomycetes</taxon>
        <taxon>Micromonosporales</taxon>
        <taxon>Micromonosporaceae</taxon>
        <taxon>Virgisporangium</taxon>
    </lineage>
</organism>
<keyword evidence="2" id="KW-1185">Reference proteome</keyword>
<proteinExistence type="predicted"/>
<comment type="caution">
    <text evidence="1">The sequence shown here is derived from an EMBL/GenBank/DDBJ whole genome shotgun (WGS) entry which is preliminary data.</text>
</comment>
<sequence length="71" mass="7265">MGLPDLPPGARLLSVDEAVDKLVTGDHTGAVTGSIVLDSALIDALRTGLVVACQLPNGQIAFTRPGTDPTR</sequence>
<accession>A0A8J4E8B2</accession>
<dbReference type="EMBL" id="BOPG01000169">
    <property type="protein sequence ID" value="GIJ65068.1"/>
    <property type="molecule type" value="Genomic_DNA"/>
</dbReference>